<organism evidence="11 12">
    <name type="scientific">Arthroderma benhamiae (strain ATCC MYA-4681 / CBS 112371)</name>
    <name type="common">Trichophyton mentagrophytes</name>
    <dbReference type="NCBI Taxonomy" id="663331"/>
    <lineage>
        <taxon>Eukaryota</taxon>
        <taxon>Fungi</taxon>
        <taxon>Dikarya</taxon>
        <taxon>Ascomycota</taxon>
        <taxon>Pezizomycotina</taxon>
        <taxon>Eurotiomycetes</taxon>
        <taxon>Eurotiomycetidae</taxon>
        <taxon>Onygenales</taxon>
        <taxon>Arthrodermataceae</taxon>
        <taxon>Trichophyton</taxon>
    </lineage>
</organism>
<keyword evidence="5" id="KW-0496">Mitochondrion</keyword>
<evidence type="ECO:0000259" key="9">
    <source>
        <dbReference type="Pfam" id="PF10568"/>
    </source>
</evidence>
<feature type="compositionally biased region" description="Basic and acidic residues" evidence="7">
    <location>
        <begin position="245"/>
        <end position="258"/>
    </location>
</feature>
<dbReference type="OMA" id="GYMVHVG"/>
<evidence type="ECO:0000256" key="7">
    <source>
        <dbReference type="SAM" id="MobiDB-lite"/>
    </source>
</evidence>
<feature type="transmembrane region" description="Helical" evidence="8">
    <location>
        <begin position="454"/>
        <end position="474"/>
    </location>
</feature>
<dbReference type="GO" id="GO:0015031">
    <property type="term" value="P:protein transport"/>
    <property type="evidence" value="ECO:0007669"/>
    <property type="project" value="UniProtKB-KW"/>
</dbReference>
<evidence type="ECO:0000313" key="12">
    <source>
        <dbReference type="Proteomes" id="UP000008866"/>
    </source>
</evidence>
<proteinExistence type="predicted"/>
<evidence type="ECO:0000313" key="11">
    <source>
        <dbReference type="EMBL" id="EFE35274.1"/>
    </source>
</evidence>
<keyword evidence="6 8" id="KW-0472">Membrane</keyword>
<accession>D4APR3</accession>
<protein>
    <submittedName>
        <fullName evidence="11">Mitochondrial import receptor subunit (Tom37), putative</fullName>
    </submittedName>
</protein>
<dbReference type="KEGG" id="abe:ARB_06231"/>
<evidence type="ECO:0000256" key="3">
    <source>
        <dbReference type="ARBA" id="ARBA00022787"/>
    </source>
</evidence>
<gene>
    <name evidence="11" type="ORF">ARB_06231</name>
</gene>
<evidence type="ECO:0000256" key="2">
    <source>
        <dbReference type="ARBA" id="ARBA00022448"/>
    </source>
</evidence>
<keyword evidence="4" id="KW-0653">Protein transport</keyword>
<dbReference type="GeneID" id="9523746"/>
<evidence type="ECO:0000256" key="5">
    <source>
        <dbReference type="ARBA" id="ARBA00023128"/>
    </source>
</evidence>
<dbReference type="GO" id="GO:0007005">
    <property type="term" value="P:mitochondrion organization"/>
    <property type="evidence" value="ECO:0007669"/>
    <property type="project" value="TreeGrafter"/>
</dbReference>
<keyword evidence="8" id="KW-0812">Transmembrane</keyword>
<keyword evidence="2" id="KW-0813">Transport</keyword>
<sequence length="518" mass="57311">MLLERQANLNINVNAKDVAVKELFFSFIVSFLSSSWLLGFWILSSFSLVILLIMVLELHVWGPAFGLPSIDPQCLATIAYFSLALGPNNGGSDKWVLVADSDPGRVPTRKISSHPKYFIETFVFYIFCLSTPEYELPALWTGSRWISRFRNIVDFLKQSSGGEWDLNRWMDERETADCIAFSSFIECHGQPLIDLSLYVSSENYYAITSPAYGSLLQWPNQWILPPRLRSRAKARTEHLGLSHLDLDATEEKQKEQQDGRQTLSASGQIPKSLATKSQETISGLLSKSSQQSRIRLDGLTEEFVSPLEELLDGKGYLLNDDMPCSLDCVALGYLSLAIFPETPSPWLREGVHKYSPQLVKYFEKLQLKCYGGKVESVDTGRTATTLPWQESEPASIAGIGLSIAESLADAIPIVRDIRASRRIQQLSEDVSAEREQKIIELVAQSRRREAITSALTVVAGIGMLAWYLVAGIGLQLQFSDSAQQQDGNGDGPEAAGQETAVATPSSSFGEAGEMLGLH</sequence>
<dbReference type="Pfam" id="PF17171">
    <property type="entry name" value="GST_C_6"/>
    <property type="match status" value="1"/>
</dbReference>
<keyword evidence="11" id="KW-0675">Receptor</keyword>
<comment type="caution">
    <text evidence="11">The sequence shown here is derived from an EMBL/GenBank/DDBJ whole genome shotgun (WGS) entry which is preliminary data.</text>
</comment>
<dbReference type="Pfam" id="PF10568">
    <property type="entry name" value="Tom37"/>
    <property type="match status" value="1"/>
</dbReference>
<dbReference type="CDD" id="cd03078">
    <property type="entry name" value="GST_N_Metaxin1_like"/>
    <property type="match status" value="1"/>
</dbReference>
<dbReference type="EMBL" id="ABSU01000004">
    <property type="protein sequence ID" value="EFE35274.1"/>
    <property type="molecule type" value="Genomic_DNA"/>
</dbReference>
<feature type="compositionally biased region" description="Polar residues" evidence="7">
    <location>
        <begin position="259"/>
        <end position="274"/>
    </location>
</feature>
<evidence type="ECO:0000256" key="1">
    <source>
        <dbReference type="ARBA" id="ARBA00004294"/>
    </source>
</evidence>
<keyword evidence="12" id="KW-1185">Reference proteome</keyword>
<feature type="transmembrane region" description="Helical" evidence="8">
    <location>
        <begin position="23"/>
        <end position="56"/>
    </location>
</feature>
<dbReference type="PANTHER" id="PTHR12289:SF41">
    <property type="entry name" value="FAILED AXON CONNECTIONS-RELATED"/>
    <property type="match status" value="1"/>
</dbReference>
<evidence type="ECO:0000256" key="8">
    <source>
        <dbReference type="SAM" id="Phobius"/>
    </source>
</evidence>
<dbReference type="Proteomes" id="UP000008866">
    <property type="component" value="Unassembled WGS sequence"/>
</dbReference>
<dbReference type="GO" id="GO:0001401">
    <property type="term" value="C:SAM complex"/>
    <property type="evidence" value="ECO:0007669"/>
    <property type="project" value="InterPro"/>
</dbReference>
<dbReference type="eggNOG" id="KOG3028">
    <property type="taxonomic scope" value="Eukaryota"/>
</dbReference>
<keyword evidence="3" id="KW-1000">Mitochondrion outer membrane</keyword>
<feature type="domain" description="Mitochondrial outer membrane transport complex Sam37/metaxin N-terminal" evidence="9">
    <location>
        <begin position="131"/>
        <end position="229"/>
    </location>
</feature>
<feature type="region of interest" description="Disordered" evidence="7">
    <location>
        <begin position="245"/>
        <end position="274"/>
    </location>
</feature>
<dbReference type="AlphaFoldDB" id="D4APR3"/>
<feature type="domain" description="Metaxin glutathione S-transferase" evidence="10">
    <location>
        <begin position="305"/>
        <end position="364"/>
    </location>
</feature>
<name>D4APR3_ARTBC</name>
<dbReference type="InterPro" id="IPR033468">
    <property type="entry name" value="Metaxin_GST"/>
</dbReference>
<evidence type="ECO:0000259" key="10">
    <source>
        <dbReference type="Pfam" id="PF17171"/>
    </source>
</evidence>
<reference evidence="12" key="1">
    <citation type="journal article" date="2011" name="Genome Biol.">
        <title>Comparative and functional genomics provide insights into the pathogenicity of dermatophytic fungi.</title>
        <authorList>
            <person name="Burmester A."/>
            <person name="Shelest E."/>
            <person name="Gloeckner G."/>
            <person name="Heddergott C."/>
            <person name="Schindler S."/>
            <person name="Staib P."/>
            <person name="Heidel A."/>
            <person name="Felder M."/>
            <person name="Petzold A."/>
            <person name="Szafranski K."/>
            <person name="Feuermann M."/>
            <person name="Pedruzzi I."/>
            <person name="Priebe S."/>
            <person name="Groth M."/>
            <person name="Winkler R."/>
            <person name="Li W."/>
            <person name="Kniemeyer O."/>
            <person name="Schroeckh V."/>
            <person name="Hertweck C."/>
            <person name="Hube B."/>
            <person name="White T.C."/>
            <person name="Platzer M."/>
            <person name="Guthke R."/>
            <person name="Heitman J."/>
            <person name="Woestemeyer J."/>
            <person name="Zipfel P.F."/>
            <person name="Monod M."/>
            <person name="Brakhage A.A."/>
        </authorList>
    </citation>
    <scope>NUCLEOTIDE SEQUENCE [LARGE SCALE GENOMIC DNA]</scope>
    <source>
        <strain evidence="12">ATCC MYA-4681 / CBS 112371</strain>
    </source>
</reference>
<keyword evidence="8" id="KW-1133">Transmembrane helix</keyword>
<dbReference type="InterPro" id="IPR050931">
    <property type="entry name" value="Mito_Protein_Transport_Metaxin"/>
</dbReference>
<evidence type="ECO:0000256" key="4">
    <source>
        <dbReference type="ARBA" id="ARBA00022927"/>
    </source>
</evidence>
<feature type="region of interest" description="Disordered" evidence="7">
    <location>
        <begin position="482"/>
        <end position="518"/>
    </location>
</feature>
<dbReference type="PANTHER" id="PTHR12289">
    <property type="entry name" value="METAXIN RELATED"/>
    <property type="match status" value="1"/>
</dbReference>
<dbReference type="InterPro" id="IPR019564">
    <property type="entry name" value="Sam37/metaxin_N"/>
</dbReference>
<evidence type="ECO:0000256" key="6">
    <source>
        <dbReference type="ARBA" id="ARBA00023136"/>
    </source>
</evidence>
<dbReference type="RefSeq" id="XP_003015919.1">
    <property type="nucleotide sequence ID" value="XM_003015873.1"/>
</dbReference>
<dbReference type="HOGENOM" id="CLU_032751_0_0_1"/>
<comment type="subcellular location">
    <subcellularLocation>
        <location evidence="1">Mitochondrion outer membrane</location>
    </subcellularLocation>
</comment>
<dbReference type="STRING" id="663331.D4APR3"/>